<dbReference type="InterPro" id="IPR039366">
    <property type="entry name" value="Pilotin"/>
</dbReference>
<dbReference type="InterPro" id="IPR053196">
    <property type="entry name" value="Lipoprotein_YbaY-like"/>
</dbReference>
<dbReference type="PANTHER" id="PTHR38013">
    <property type="entry name" value="GLYCOPROTEIN/POLYSACCHARIDE METABOLISM"/>
    <property type="match status" value="1"/>
</dbReference>
<name>A0ABV4EBS1_9GAMM</name>
<dbReference type="Pfam" id="PF09619">
    <property type="entry name" value="YscW"/>
    <property type="match status" value="1"/>
</dbReference>
<feature type="compositionally biased region" description="Low complexity" evidence="1">
    <location>
        <begin position="163"/>
        <end position="186"/>
    </location>
</feature>
<keyword evidence="3" id="KW-1185">Reference proteome</keyword>
<dbReference type="EMBL" id="JBGFFX010000012">
    <property type="protein sequence ID" value="MEY8772310.1"/>
    <property type="molecule type" value="Genomic_DNA"/>
</dbReference>
<evidence type="ECO:0000256" key="1">
    <source>
        <dbReference type="SAM" id="MobiDB-lite"/>
    </source>
</evidence>
<dbReference type="RefSeq" id="WP_301252345.1">
    <property type="nucleotide sequence ID" value="NZ_JBGFFX010000012.1"/>
</dbReference>
<gene>
    <name evidence="2" type="ORF">AB6T85_18050</name>
</gene>
<comment type="caution">
    <text evidence="2">The sequence shown here is derived from an EMBL/GenBank/DDBJ whole genome shotgun (WGS) entry which is preliminary data.</text>
</comment>
<evidence type="ECO:0000313" key="3">
    <source>
        <dbReference type="Proteomes" id="UP001565243"/>
    </source>
</evidence>
<keyword evidence="2" id="KW-0449">Lipoprotein</keyword>
<feature type="region of interest" description="Disordered" evidence="1">
    <location>
        <begin position="160"/>
        <end position="186"/>
    </location>
</feature>
<accession>A0ABV4EBS1</accession>
<evidence type="ECO:0000313" key="2">
    <source>
        <dbReference type="EMBL" id="MEY8772310.1"/>
    </source>
</evidence>
<sequence length="186" mass="19089">MKLWPVLTGAALAVALSGCADKGRDVPTPTLASKVAGEADTLRQPHVSGTITLPANVRLPPDASLTVMLSDASLSDAPAKVISQRVVLTDGKQAPFKFILPFNPADIQPDARILLSAAVIVDRNVVLIADSIKPVINGGGTKDQTLNLKAVPAKALPTAQRAPVAVPSTSPTLVTPTSTVPAPTSL</sequence>
<reference evidence="2 3" key="1">
    <citation type="submission" date="2024-07" db="EMBL/GenBank/DDBJ databases">
        <authorList>
            <person name="Hebao G."/>
        </authorList>
    </citation>
    <scope>NUCLEOTIDE SEQUENCE [LARGE SCALE GENOMIC DNA]</scope>
    <source>
        <strain evidence="2 3">ACCC 02193</strain>
    </source>
</reference>
<dbReference type="PROSITE" id="PS51257">
    <property type="entry name" value="PROKAR_LIPOPROTEIN"/>
    <property type="match status" value="1"/>
</dbReference>
<proteinExistence type="predicted"/>
<protein>
    <submittedName>
        <fullName evidence="2">YbaY family lipoprotein</fullName>
    </submittedName>
</protein>
<dbReference type="Proteomes" id="UP001565243">
    <property type="component" value="Unassembled WGS sequence"/>
</dbReference>
<organism evidence="2 3">
    <name type="scientific">Erwinia aeris</name>
    <dbReference type="NCBI Taxonomy" id="3239803"/>
    <lineage>
        <taxon>Bacteria</taxon>
        <taxon>Pseudomonadati</taxon>
        <taxon>Pseudomonadota</taxon>
        <taxon>Gammaproteobacteria</taxon>
        <taxon>Enterobacterales</taxon>
        <taxon>Erwiniaceae</taxon>
        <taxon>Erwinia</taxon>
    </lineage>
</organism>
<dbReference type="PANTHER" id="PTHR38013:SF1">
    <property type="entry name" value="GLYCOPROTEIN_POLYSACCHARIDE METABOLISM"/>
    <property type="match status" value="1"/>
</dbReference>